<dbReference type="AlphaFoldDB" id="A0A9K3DZB3"/>
<dbReference type="PANTHER" id="PTHR46410">
    <property type="entry name" value="AT-RICH INTERACTIVE DOMAIN-CONTAINING PROTEIN 2"/>
    <property type="match status" value="1"/>
</dbReference>
<dbReference type="InterPro" id="IPR036431">
    <property type="entry name" value="ARID_dom_sf"/>
</dbReference>
<evidence type="ECO:0000313" key="3">
    <source>
        <dbReference type="Proteomes" id="UP000215914"/>
    </source>
</evidence>
<accession>A0A9K3DZB3</accession>
<evidence type="ECO:0000313" key="2">
    <source>
        <dbReference type="EMBL" id="KAF5764191.1"/>
    </source>
</evidence>
<dbReference type="Gramene" id="mRNA:HanXRQr2_Chr15g0689141">
    <property type="protein sequence ID" value="CDS:HanXRQr2_Chr15g0689141.1"/>
    <property type="gene ID" value="HanXRQr2_Chr15g0689141"/>
</dbReference>
<dbReference type="PANTHER" id="PTHR46410:SF26">
    <property type="entry name" value="BULB-TYPE LECTIN DOMAIN-CONTAINING PROTEIN-RELATED"/>
    <property type="match status" value="1"/>
</dbReference>
<reference evidence="2" key="1">
    <citation type="journal article" date="2017" name="Nature">
        <title>The sunflower genome provides insights into oil metabolism, flowering and Asterid evolution.</title>
        <authorList>
            <person name="Badouin H."/>
            <person name="Gouzy J."/>
            <person name="Grassa C.J."/>
            <person name="Murat F."/>
            <person name="Staton S.E."/>
            <person name="Cottret L."/>
            <person name="Lelandais-Briere C."/>
            <person name="Owens G.L."/>
            <person name="Carrere S."/>
            <person name="Mayjonade B."/>
            <person name="Legrand L."/>
            <person name="Gill N."/>
            <person name="Kane N.C."/>
            <person name="Bowers J.E."/>
            <person name="Hubner S."/>
            <person name="Bellec A."/>
            <person name="Berard A."/>
            <person name="Berges H."/>
            <person name="Blanchet N."/>
            <person name="Boniface M.C."/>
            <person name="Brunel D."/>
            <person name="Catrice O."/>
            <person name="Chaidir N."/>
            <person name="Claudel C."/>
            <person name="Donnadieu C."/>
            <person name="Faraut T."/>
            <person name="Fievet G."/>
            <person name="Helmstetter N."/>
            <person name="King M."/>
            <person name="Knapp S.J."/>
            <person name="Lai Z."/>
            <person name="Le Paslier M.C."/>
            <person name="Lippi Y."/>
            <person name="Lorenzon L."/>
            <person name="Mandel J.R."/>
            <person name="Marage G."/>
            <person name="Marchand G."/>
            <person name="Marquand E."/>
            <person name="Bret-Mestries E."/>
            <person name="Morien E."/>
            <person name="Nambeesan S."/>
            <person name="Nguyen T."/>
            <person name="Pegot-Espagnet P."/>
            <person name="Pouilly N."/>
            <person name="Raftis F."/>
            <person name="Sallet E."/>
            <person name="Schiex T."/>
            <person name="Thomas J."/>
            <person name="Vandecasteele C."/>
            <person name="Vares D."/>
            <person name="Vear F."/>
            <person name="Vautrin S."/>
            <person name="Crespi M."/>
            <person name="Mangin B."/>
            <person name="Burke J.M."/>
            <person name="Salse J."/>
            <person name="Munos S."/>
            <person name="Vincourt P."/>
            <person name="Rieseberg L.H."/>
            <person name="Langlade N.B."/>
        </authorList>
    </citation>
    <scope>NUCLEOTIDE SEQUENCE</scope>
    <source>
        <tissue evidence="2">Leaves</tissue>
    </source>
</reference>
<name>A0A9K3DZB3_HELAN</name>
<dbReference type="PROSITE" id="PS51011">
    <property type="entry name" value="ARID"/>
    <property type="match status" value="1"/>
</dbReference>
<gene>
    <name evidence="2" type="ORF">HanXRQr2_Chr15g0689141</name>
</gene>
<dbReference type="Pfam" id="PF01388">
    <property type="entry name" value="ARID"/>
    <property type="match status" value="1"/>
</dbReference>
<keyword evidence="3" id="KW-1185">Reference proteome</keyword>
<dbReference type="Gene3D" id="1.10.150.60">
    <property type="entry name" value="ARID DNA-binding domain"/>
    <property type="match status" value="1"/>
</dbReference>
<organism evidence="2 3">
    <name type="scientific">Helianthus annuus</name>
    <name type="common">Common sunflower</name>
    <dbReference type="NCBI Taxonomy" id="4232"/>
    <lineage>
        <taxon>Eukaryota</taxon>
        <taxon>Viridiplantae</taxon>
        <taxon>Streptophyta</taxon>
        <taxon>Embryophyta</taxon>
        <taxon>Tracheophyta</taxon>
        <taxon>Spermatophyta</taxon>
        <taxon>Magnoliopsida</taxon>
        <taxon>eudicotyledons</taxon>
        <taxon>Gunneridae</taxon>
        <taxon>Pentapetalae</taxon>
        <taxon>asterids</taxon>
        <taxon>campanulids</taxon>
        <taxon>Asterales</taxon>
        <taxon>Asteraceae</taxon>
        <taxon>Asteroideae</taxon>
        <taxon>Heliantheae alliance</taxon>
        <taxon>Heliantheae</taxon>
        <taxon>Helianthus</taxon>
    </lineage>
</organism>
<dbReference type="SUPFAM" id="SSF46774">
    <property type="entry name" value="ARID-like"/>
    <property type="match status" value="1"/>
</dbReference>
<dbReference type="InterPro" id="IPR001606">
    <property type="entry name" value="ARID_dom"/>
</dbReference>
<proteinExistence type="predicted"/>
<evidence type="ECO:0000259" key="1">
    <source>
        <dbReference type="PROSITE" id="PS51011"/>
    </source>
</evidence>
<reference evidence="2" key="2">
    <citation type="submission" date="2020-06" db="EMBL/GenBank/DDBJ databases">
        <title>Helianthus annuus Genome sequencing and assembly Release 2.</title>
        <authorList>
            <person name="Gouzy J."/>
            <person name="Langlade N."/>
            <person name="Munos S."/>
        </authorList>
    </citation>
    <scope>NUCLEOTIDE SEQUENCE</scope>
    <source>
        <tissue evidence="2">Leaves</tissue>
    </source>
</reference>
<sequence length="264" mass="31589">MNKESEFVKYKTDFLNEYFENLDVSSNEPDWNVMIFQSMQFKEFQDCKALLDMMDDGDYVRKYKFILESKFDEMVDWFLTKKLEIMTRPIHAYASDNRKVSLLELYLVVKREGGHRRVTENNLWAMVAKDMGFEYCDGDFMRLMYAMYLDVLVYYHKYKIIQTKVQEKEVTEVKETQMNVEDPRCSRSEGDKEAEHVASHIEKNKESNDVTGNETEHYAFYAGNDWQGMRKLYTRRMFDFNRAKAAVDDANRSVMIHSYKHNYV</sequence>
<protein>
    <submittedName>
        <fullName evidence="2">Transcription factor &amp; chromatin remodeling ARID family</fullName>
    </submittedName>
</protein>
<dbReference type="EMBL" id="MNCJ02000330">
    <property type="protein sequence ID" value="KAF5764191.1"/>
    <property type="molecule type" value="Genomic_DNA"/>
</dbReference>
<comment type="caution">
    <text evidence="2">The sequence shown here is derived from an EMBL/GenBank/DDBJ whole genome shotgun (WGS) entry which is preliminary data.</text>
</comment>
<dbReference type="GO" id="GO:0003677">
    <property type="term" value="F:DNA binding"/>
    <property type="evidence" value="ECO:0007669"/>
    <property type="project" value="InterPro"/>
</dbReference>
<dbReference type="CDD" id="cd16100">
    <property type="entry name" value="ARID"/>
    <property type="match status" value="1"/>
</dbReference>
<feature type="domain" description="ARID" evidence="1">
    <location>
        <begin position="65"/>
        <end position="160"/>
    </location>
</feature>
<dbReference type="Proteomes" id="UP000215914">
    <property type="component" value="Unassembled WGS sequence"/>
</dbReference>